<organism evidence="2 3">
    <name type="scientific">Tetragonisca angustula</name>
    <dbReference type="NCBI Taxonomy" id="166442"/>
    <lineage>
        <taxon>Eukaryota</taxon>
        <taxon>Metazoa</taxon>
        <taxon>Ecdysozoa</taxon>
        <taxon>Arthropoda</taxon>
        <taxon>Hexapoda</taxon>
        <taxon>Insecta</taxon>
        <taxon>Pterygota</taxon>
        <taxon>Neoptera</taxon>
        <taxon>Endopterygota</taxon>
        <taxon>Hymenoptera</taxon>
        <taxon>Apocrita</taxon>
        <taxon>Aculeata</taxon>
        <taxon>Apoidea</taxon>
        <taxon>Anthophila</taxon>
        <taxon>Apidae</taxon>
        <taxon>Tetragonisca</taxon>
    </lineage>
</organism>
<dbReference type="AlphaFoldDB" id="A0AAW1AL59"/>
<keyword evidence="3" id="KW-1185">Reference proteome</keyword>
<proteinExistence type="predicted"/>
<feature type="compositionally biased region" description="Basic and acidic residues" evidence="1">
    <location>
        <begin position="55"/>
        <end position="72"/>
    </location>
</feature>
<comment type="caution">
    <text evidence="2">The sequence shown here is derived from an EMBL/GenBank/DDBJ whole genome shotgun (WGS) entry which is preliminary data.</text>
</comment>
<reference evidence="2 3" key="1">
    <citation type="submission" date="2024-05" db="EMBL/GenBank/DDBJ databases">
        <title>The nuclear and mitochondrial genome assemblies of Tetragonisca angustula (Apidae: Meliponini), a tiny yet remarkable pollinator in the Neotropics.</title>
        <authorList>
            <person name="Ferrari R."/>
            <person name="Ricardo P.C."/>
            <person name="Dias F.C."/>
            <person name="Araujo N.S."/>
            <person name="Soares D.O."/>
            <person name="Zhou Q.-S."/>
            <person name="Zhu C.-D."/>
            <person name="Coutinho L."/>
            <person name="Airas M.C."/>
            <person name="Batista T.M."/>
        </authorList>
    </citation>
    <scope>NUCLEOTIDE SEQUENCE [LARGE SCALE GENOMIC DNA]</scope>
    <source>
        <strain evidence="2">ASF017062</strain>
        <tissue evidence="2">Abdomen</tissue>
    </source>
</reference>
<dbReference type="Proteomes" id="UP001432146">
    <property type="component" value="Unassembled WGS sequence"/>
</dbReference>
<evidence type="ECO:0000313" key="3">
    <source>
        <dbReference type="Proteomes" id="UP001432146"/>
    </source>
</evidence>
<accession>A0AAW1AL59</accession>
<name>A0AAW1AL59_9HYME</name>
<gene>
    <name evidence="2" type="ORF">QLX08_000539</name>
</gene>
<protein>
    <submittedName>
        <fullName evidence="2">Uncharacterized protein</fullName>
    </submittedName>
</protein>
<dbReference type="EMBL" id="JAWNGG020000007">
    <property type="protein sequence ID" value="KAK9309893.1"/>
    <property type="molecule type" value="Genomic_DNA"/>
</dbReference>
<evidence type="ECO:0000256" key="1">
    <source>
        <dbReference type="SAM" id="MobiDB-lite"/>
    </source>
</evidence>
<evidence type="ECO:0000313" key="2">
    <source>
        <dbReference type="EMBL" id="KAK9309893.1"/>
    </source>
</evidence>
<feature type="region of interest" description="Disordered" evidence="1">
    <location>
        <begin position="54"/>
        <end position="79"/>
    </location>
</feature>
<sequence length="79" mass="9123">MEDKLKHSNCMSLKINIHQLLFNPMDTVPAWNIIPPTFDSHDFNSKSNTELSVKWSERTNERDSTFEADERGGSQSHKC</sequence>